<dbReference type="EMBL" id="KN716282">
    <property type="protein sequence ID" value="KJH48044.1"/>
    <property type="molecule type" value="Genomic_DNA"/>
</dbReference>
<sequence length="174" mass="20114">MVHDEIEHVVPHPITVGPKAISDNILNVSSVSFSAKCYKSTVIWPQLKVIYDYWLALFITMNRFKSIDYLPSQALWLFSDAMRNIDPPYLRIIAAHKLSSKFVERTSSSVYDYIHEQFVGLDYRFIIDNRNLLSNIPSWTKIPLRARCWDGRLIACRSVVAFGFIRSLLSTVRS</sequence>
<reference evidence="1 2" key="1">
    <citation type="submission" date="2013-11" db="EMBL/GenBank/DDBJ databases">
        <title>Draft genome of the bovine lungworm Dictyocaulus viviparus.</title>
        <authorList>
            <person name="Mitreva M."/>
        </authorList>
    </citation>
    <scope>NUCLEOTIDE SEQUENCE [LARGE SCALE GENOMIC DNA]</scope>
    <source>
        <strain evidence="1 2">HannoverDv2000</strain>
    </source>
</reference>
<keyword evidence="2" id="KW-1185">Reference proteome</keyword>
<protein>
    <submittedName>
        <fullName evidence="1">Uncharacterized protein</fullName>
    </submittedName>
</protein>
<evidence type="ECO:0000313" key="1">
    <source>
        <dbReference type="EMBL" id="KJH48044.1"/>
    </source>
</evidence>
<gene>
    <name evidence="1" type="ORF">DICVIV_05839</name>
</gene>
<reference evidence="2" key="2">
    <citation type="journal article" date="2016" name="Sci. Rep.">
        <title>Dictyocaulus viviparus genome, variome and transcriptome elucidate lungworm biology and support future intervention.</title>
        <authorList>
            <person name="McNulty S.N."/>
            <person name="Strube C."/>
            <person name="Rosa B.A."/>
            <person name="Martin J.C."/>
            <person name="Tyagi R."/>
            <person name="Choi Y.J."/>
            <person name="Wang Q."/>
            <person name="Hallsworth Pepin K."/>
            <person name="Zhang X."/>
            <person name="Ozersky P."/>
            <person name="Wilson R.K."/>
            <person name="Sternberg P.W."/>
            <person name="Gasser R.B."/>
            <person name="Mitreva M."/>
        </authorList>
    </citation>
    <scope>NUCLEOTIDE SEQUENCE [LARGE SCALE GENOMIC DNA]</scope>
    <source>
        <strain evidence="2">HannoverDv2000</strain>
    </source>
</reference>
<evidence type="ECO:0000313" key="2">
    <source>
        <dbReference type="Proteomes" id="UP000053766"/>
    </source>
</evidence>
<accession>A0A0D8XW87</accession>
<dbReference type="Proteomes" id="UP000053766">
    <property type="component" value="Unassembled WGS sequence"/>
</dbReference>
<organism evidence="1 2">
    <name type="scientific">Dictyocaulus viviparus</name>
    <name type="common">Bovine lungworm</name>
    <dbReference type="NCBI Taxonomy" id="29172"/>
    <lineage>
        <taxon>Eukaryota</taxon>
        <taxon>Metazoa</taxon>
        <taxon>Ecdysozoa</taxon>
        <taxon>Nematoda</taxon>
        <taxon>Chromadorea</taxon>
        <taxon>Rhabditida</taxon>
        <taxon>Rhabditina</taxon>
        <taxon>Rhabditomorpha</taxon>
        <taxon>Strongyloidea</taxon>
        <taxon>Metastrongylidae</taxon>
        <taxon>Dictyocaulus</taxon>
    </lineage>
</organism>
<proteinExistence type="predicted"/>
<dbReference type="AlphaFoldDB" id="A0A0D8XW87"/>
<name>A0A0D8XW87_DICVI</name>